<dbReference type="RefSeq" id="WP_194555888.1">
    <property type="nucleotide sequence ID" value="NZ_JADKMY010000001.1"/>
</dbReference>
<dbReference type="HAMAP" id="MF_01373">
    <property type="entry name" value="LpqB_lipoprot"/>
    <property type="match status" value="1"/>
</dbReference>
<evidence type="ECO:0000256" key="2">
    <source>
        <dbReference type="ARBA" id="ARBA00022729"/>
    </source>
</evidence>
<evidence type="ECO:0000256" key="6">
    <source>
        <dbReference type="HAMAP-Rule" id="MF_01373"/>
    </source>
</evidence>
<name>A0ABR9ZIK2_9CORY</name>
<feature type="chain" id="PRO_5046190954" description="Lipoprotein LpqB" evidence="8">
    <location>
        <begin position="24"/>
        <end position="578"/>
    </location>
</feature>
<dbReference type="InterPro" id="IPR018910">
    <property type="entry name" value="LpqB_C"/>
</dbReference>
<dbReference type="Proteomes" id="UP000635902">
    <property type="component" value="Unassembled WGS sequence"/>
</dbReference>
<dbReference type="InterPro" id="IPR023959">
    <property type="entry name" value="LpqB"/>
</dbReference>
<feature type="signal peptide" evidence="8">
    <location>
        <begin position="1"/>
        <end position="23"/>
    </location>
</feature>
<feature type="region of interest" description="Disordered" evidence="7">
    <location>
        <begin position="31"/>
        <end position="55"/>
    </location>
</feature>
<reference evidence="10 11" key="1">
    <citation type="submission" date="2020-10" db="EMBL/GenBank/DDBJ databases">
        <title>Novel species in genus Corynebacterium.</title>
        <authorList>
            <person name="Zhang G."/>
        </authorList>
    </citation>
    <scope>NUCLEOTIDE SEQUENCE [LARGE SCALE GENOMIC DNA]</scope>
    <source>
        <strain evidence="10 11">DSM 45110</strain>
    </source>
</reference>
<keyword evidence="5 6" id="KW-0449">Lipoprotein</keyword>
<dbReference type="SUPFAM" id="SSF82171">
    <property type="entry name" value="DPP6 N-terminal domain-like"/>
    <property type="match status" value="1"/>
</dbReference>
<gene>
    <name evidence="6 10" type="primary">lpqB</name>
    <name evidence="10" type="ORF">IRY30_02910</name>
</gene>
<evidence type="ECO:0000256" key="8">
    <source>
        <dbReference type="SAM" id="SignalP"/>
    </source>
</evidence>
<evidence type="ECO:0000256" key="3">
    <source>
        <dbReference type="ARBA" id="ARBA00023136"/>
    </source>
</evidence>
<dbReference type="EMBL" id="JADKMY010000001">
    <property type="protein sequence ID" value="MBF4553034.1"/>
    <property type="molecule type" value="Genomic_DNA"/>
</dbReference>
<evidence type="ECO:0000313" key="10">
    <source>
        <dbReference type="EMBL" id="MBF4553034.1"/>
    </source>
</evidence>
<feature type="domain" description="GerMN" evidence="9">
    <location>
        <begin position="204"/>
        <end position="291"/>
    </location>
</feature>
<dbReference type="SMART" id="SM00909">
    <property type="entry name" value="Germane"/>
    <property type="match status" value="1"/>
</dbReference>
<sequence>MNHGRRKHFLAVTAAVSSATLLAGCTTLPGESSPGVVSSYSNTPAMKEVPEPTPDNPSDLMLRDFFSASAHPLSNHEAARKFLTADANKNWQAKNELFILDNMEIASEGVSGEDKITYKVRGNLIGSVGVGGTYTPLFTGYETTYDLQRENGQWRVSNLPGAVIVDRADFTTAYQPRTIYFSDLAGQTLVPDRRWIYTQQQSLGASLVSLFVEGPREGLSGAVRSLLPDNATAQTHDLDGRGISVEFAGITGLKPAERELLAAQVVWMLAAAEVRGPYRIMADGVPLSESVGENWGVDDVSRFDPRAEAQTPLRAIIDGNVVNLSDDSGAEPINGWINAQYNESASYAPRGDLFALVTGRGDERRTLLMGEANGSPHKALDANTLTRPAWSANAESLYVVADGRQLVRMDLRPDNSAERVDVNMDEVKELEDDSARISVFRVSRDGARAVLLINGSVYIAVLKVNEDGRPALGPLAQVGHQIGDTAISADWAPEGGLLVGTRAPDSPLWSVAVDGSSASSIPARNLSAPVVAVAANSTHMYATDARALMQLDNSTSDMDFWREVPPVRGQRAAPILTQ</sequence>
<dbReference type="InterPro" id="IPR019606">
    <property type="entry name" value="GerMN"/>
</dbReference>
<dbReference type="InterPro" id="IPR011042">
    <property type="entry name" value="6-blade_b-propeller_TolB-like"/>
</dbReference>
<dbReference type="InterPro" id="IPR059026">
    <property type="entry name" value="LpqB_N"/>
</dbReference>
<evidence type="ECO:0000256" key="1">
    <source>
        <dbReference type="ARBA" id="ARBA00022475"/>
    </source>
</evidence>
<proteinExistence type="inferred from homology"/>
<dbReference type="Pfam" id="PF10647">
    <property type="entry name" value="Gmad1"/>
    <property type="match status" value="1"/>
</dbReference>
<comment type="similarity">
    <text evidence="6">Belongs to the LpqB lipoprotein family.</text>
</comment>
<evidence type="ECO:0000313" key="11">
    <source>
        <dbReference type="Proteomes" id="UP000635902"/>
    </source>
</evidence>
<evidence type="ECO:0000256" key="4">
    <source>
        <dbReference type="ARBA" id="ARBA00023139"/>
    </source>
</evidence>
<dbReference type="Pfam" id="PF10646">
    <property type="entry name" value="Germane"/>
    <property type="match status" value="1"/>
</dbReference>
<keyword evidence="4 6" id="KW-0564">Palmitate</keyword>
<evidence type="ECO:0000259" key="9">
    <source>
        <dbReference type="SMART" id="SM00909"/>
    </source>
</evidence>
<dbReference type="PROSITE" id="PS51257">
    <property type="entry name" value="PROKAR_LIPOPROTEIN"/>
    <property type="match status" value="1"/>
</dbReference>
<keyword evidence="11" id="KW-1185">Reference proteome</keyword>
<dbReference type="Pfam" id="PF25976">
    <property type="entry name" value="LpqB_N"/>
    <property type="match status" value="1"/>
</dbReference>
<organism evidence="10 11">
    <name type="scientific">Corynebacterium suicordis DSM 45110</name>
    <dbReference type="NCBI Taxonomy" id="1121369"/>
    <lineage>
        <taxon>Bacteria</taxon>
        <taxon>Bacillati</taxon>
        <taxon>Actinomycetota</taxon>
        <taxon>Actinomycetes</taxon>
        <taxon>Mycobacteriales</taxon>
        <taxon>Corynebacteriaceae</taxon>
        <taxon>Corynebacterium</taxon>
    </lineage>
</organism>
<comment type="caution">
    <text evidence="10">The sequence shown here is derived from an EMBL/GenBank/DDBJ whole genome shotgun (WGS) entry which is preliminary data.</text>
</comment>
<keyword evidence="1 6" id="KW-1003">Cell membrane</keyword>
<protein>
    <recommendedName>
        <fullName evidence="6">Lipoprotein LpqB</fullName>
    </recommendedName>
</protein>
<keyword evidence="2 6" id="KW-0732">Signal</keyword>
<comment type="subcellular location">
    <subcellularLocation>
        <location evidence="6">Cell membrane</location>
        <topology evidence="6">Lipid-anchor</topology>
    </subcellularLocation>
</comment>
<evidence type="ECO:0000256" key="7">
    <source>
        <dbReference type="SAM" id="MobiDB-lite"/>
    </source>
</evidence>
<dbReference type="Gene3D" id="2.120.10.30">
    <property type="entry name" value="TolB, C-terminal domain"/>
    <property type="match status" value="1"/>
</dbReference>
<dbReference type="NCBIfam" id="NF010141">
    <property type="entry name" value="PRK13616.1"/>
    <property type="match status" value="1"/>
</dbReference>
<feature type="compositionally biased region" description="Polar residues" evidence="7">
    <location>
        <begin position="35"/>
        <end position="44"/>
    </location>
</feature>
<keyword evidence="3 6" id="KW-0472">Membrane</keyword>
<accession>A0ABR9ZIK2</accession>
<evidence type="ECO:0000256" key="5">
    <source>
        <dbReference type="ARBA" id="ARBA00023288"/>
    </source>
</evidence>